<accession>A0AAN8S133</accession>
<dbReference type="Proteomes" id="UP001372834">
    <property type="component" value="Unassembled WGS sequence"/>
</dbReference>
<comment type="caution">
    <text evidence="1">The sequence shown here is derived from an EMBL/GenBank/DDBJ whole genome shotgun (WGS) entry which is preliminary data.</text>
</comment>
<evidence type="ECO:0000313" key="2">
    <source>
        <dbReference type="Proteomes" id="UP001372834"/>
    </source>
</evidence>
<protein>
    <submittedName>
        <fullName evidence="1">Uncharacterized protein</fullName>
    </submittedName>
</protein>
<gene>
    <name evidence="1" type="ORF">RUM43_011473</name>
</gene>
<organism evidence="1 2">
    <name type="scientific">Polyplax serrata</name>
    <name type="common">Common mouse louse</name>
    <dbReference type="NCBI Taxonomy" id="468196"/>
    <lineage>
        <taxon>Eukaryota</taxon>
        <taxon>Metazoa</taxon>
        <taxon>Ecdysozoa</taxon>
        <taxon>Arthropoda</taxon>
        <taxon>Hexapoda</taxon>
        <taxon>Insecta</taxon>
        <taxon>Pterygota</taxon>
        <taxon>Neoptera</taxon>
        <taxon>Paraneoptera</taxon>
        <taxon>Psocodea</taxon>
        <taxon>Troctomorpha</taxon>
        <taxon>Phthiraptera</taxon>
        <taxon>Anoplura</taxon>
        <taxon>Polyplacidae</taxon>
        <taxon>Polyplax</taxon>
    </lineage>
</organism>
<dbReference type="EMBL" id="JAWJWE010000039">
    <property type="protein sequence ID" value="KAK6621167.1"/>
    <property type="molecule type" value="Genomic_DNA"/>
</dbReference>
<sequence length="254" mass="29388">MEDSEVFQKAACKTVAKSIGEMLRFSLDEEFRKETFTLLNVKSTKQVEWEIEKRLLDIMEKEVEDGDTRLTSKKSEQIKGNETRSREIKIVTIFNVLATVYIIKGNDNSSNEESVQVITPSNLAITYETDKKEPQTTTQKRSWLKISSDKFKKTVTLLQSKRSCYSLESHEINTQTSNCSTYFELYKTTSRDVLHSFSFGVSTLNKRQYSSSQVMPSVETLSLNNYYRSKFKESLRSGNNYLANNVKMFKSCYF</sequence>
<name>A0AAN8S133_POLSC</name>
<reference evidence="1 2" key="1">
    <citation type="submission" date="2023-10" db="EMBL/GenBank/DDBJ databases">
        <title>Genomes of two closely related lineages of the louse Polyplax serrata with different host specificities.</title>
        <authorList>
            <person name="Martinu J."/>
            <person name="Tarabai H."/>
            <person name="Stefka J."/>
            <person name="Hypsa V."/>
        </authorList>
    </citation>
    <scope>NUCLEOTIDE SEQUENCE [LARGE SCALE GENOMIC DNA]</scope>
    <source>
        <strain evidence="1">HR10_N</strain>
    </source>
</reference>
<dbReference type="AlphaFoldDB" id="A0AAN8S133"/>
<proteinExistence type="predicted"/>
<evidence type="ECO:0000313" key="1">
    <source>
        <dbReference type="EMBL" id="KAK6621167.1"/>
    </source>
</evidence>